<feature type="signal peptide" evidence="2">
    <location>
        <begin position="1"/>
        <end position="24"/>
    </location>
</feature>
<dbReference type="AlphaFoldDB" id="A0A4P6P4Q3"/>
<evidence type="ECO:0000313" key="3">
    <source>
        <dbReference type="EMBL" id="QBG36374.1"/>
    </source>
</evidence>
<sequence>MPYRYQSSRRLLPAAVLACLTAFAPFTKVCAGIQPKSASLNYSQKSLSSAGNPAAAALIVERKDPHVMTGGIIEIGAGLEYGDLDELFAKIDEISNAFKPPEDGGEQPDLPPKPEQPLPGYTWQDLLDEYPELEDRVDVLKDQVVSAAGLLALIAAEGYGKAEATSNASFVLNEDLYGGTLLLGMGFKGNAKVVGLFEAIEFDSEQARSAISTIPDFSEDDDIQALDLSAGITLYYNPANNKVRLTFDNDSVLLVKSTKIAEFSLAYSKLAHNSEQGSLYWGVKPTFYRVGLTNVTARLGDITDAEAIFQDIKDANYIYRNGFDIDFGLVWAASQYQLGVSVSNVFEHTYKYPELDRTDVDSTDILRKFDHHQEFTMQRQVKLEAGIFTQNRQWSLHAELDANPVEDPMRDRYQWFTLTAGYAADSWWLPSVRFGMSRNLAGTKLGYLNAGVTMMKFINLDVATTLDTVTLDGDNYMRGVNLRLGVQFDF</sequence>
<feature type="chain" id="PRO_5020245074" evidence="2">
    <location>
        <begin position="25"/>
        <end position="490"/>
    </location>
</feature>
<accession>A0A4P6P4Q3</accession>
<keyword evidence="2" id="KW-0732">Signal</keyword>
<dbReference type="OrthoDB" id="5610858at2"/>
<name>A0A4P6P4Q3_9GAMM</name>
<dbReference type="InterPro" id="IPR032811">
    <property type="entry name" value="Put_conjugal_transfer"/>
</dbReference>
<evidence type="ECO:0000256" key="2">
    <source>
        <dbReference type="SAM" id="SignalP"/>
    </source>
</evidence>
<evidence type="ECO:0000313" key="4">
    <source>
        <dbReference type="Proteomes" id="UP000290244"/>
    </source>
</evidence>
<dbReference type="Pfam" id="PF13729">
    <property type="entry name" value="TraF_2"/>
    <property type="match status" value="1"/>
</dbReference>
<proteinExistence type="predicted"/>
<dbReference type="KEGG" id="lsd:EMK97_11940"/>
<gene>
    <name evidence="3" type="ORF">EMK97_11940</name>
</gene>
<feature type="region of interest" description="Disordered" evidence="1">
    <location>
        <begin position="98"/>
        <end position="120"/>
    </location>
</feature>
<organism evidence="3 4">
    <name type="scientific">Litorilituus sediminis</name>
    <dbReference type="NCBI Taxonomy" id="718192"/>
    <lineage>
        <taxon>Bacteria</taxon>
        <taxon>Pseudomonadati</taxon>
        <taxon>Pseudomonadota</taxon>
        <taxon>Gammaproteobacteria</taxon>
        <taxon>Alteromonadales</taxon>
        <taxon>Colwelliaceae</taxon>
        <taxon>Litorilituus</taxon>
    </lineage>
</organism>
<keyword evidence="4" id="KW-1185">Reference proteome</keyword>
<dbReference type="Proteomes" id="UP000290244">
    <property type="component" value="Chromosome"/>
</dbReference>
<protein>
    <submittedName>
        <fullName evidence="3">Type IX secretion system membrane protein PorP/SprF</fullName>
    </submittedName>
</protein>
<dbReference type="RefSeq" id="WP_130602464.1">
    <property type="nucleotide sequence ID" value="NZ_CP034759.1"/>
</dbReference>
<dbReference type="EMBL" id="CP034759">
    <property type="protein sequence ID" value="QBG36374.1"/>
    <property type="molecule type" value="Genomic_DNA"/>
</dbReference>
<reference evidence="3 4" key="1">
    <citation type="submission" date="2018-12" db="EMBL/GenBank/DDBJ databases">
        <title>Complete genome of Litorilituus sediminis.</title>
        <authorList>
            <person name="Liu A."/>
            <person name="Rong J."/>
        </authorList>
    </citation>
    <scope>NUCLEOTIDE SEQUENCE [LARGE SCALE GENOMIC DNA]</scope>
    <source>
        <strain evidence="3 4">JCM 17549</strain>
    </source>
</reference>
<evidence type="ECO:0000256" key="1">
    <source>
        <dbReference type="SAM" id="MobiDB-lite"/>
    </source>
</evidence>